<feature type="compositionally biased region" description="Acidic residues" evidence="1">
    <location>
        <begin position="211"/>
        <end position="221"/>
    </location>
</feature>
<evidence type="ECO:0000259" key="2">
    <source>
        <dbReference type="PROSITE" id="PS50042"/>
    </source>
</evidence>
<evidence type="ECO:0000259" key="3">
    <source>
        <dbReference type="PROSITE" id="PS50200"/>
    </source>
</evidence>
<dbReference type="Proteomes" id="UP001620626">
    <property type="component" value="Unassembled WGS sequence"/>
</dbReference>
<dbReference type="InterPro" id="IPR018490">
    <property type="entry name" value="cNMP-bd_dom_sf"/>
</dbReference>
<evidence type="ECO:0000313" key="4">
    <source>
        <dbReference type="EMBL" id="KAL3116791.1"/>
    </source>
</evidence>
<organism evidence="4 5">
    <name type="scientific">Heterodera trifolii</name>
    <dbReference type="NCBI Taxonomy" id="157864"/>
    <lineage>
        <taxon>Eukaryota</taxon>
        <taxon>Metazoa</taxon>
        <taxon>Ecdysozoa</taxon>
        <taxon>Nematoda</taxon>
        <taxon>Chromadorea</taxon>
        <taxon>Rhabditida</taxon>
        <taxon>Tylenchina</taxon>
        <taxon>Tylenchomorpha</taxon>
        <taxon>Tylenchoidea</taxon>
        <taxon>Heteroderidae</taxon>
        <taxon>Heteroderinae</taxon>
        <taxon>Heterodera</taxon>
    </lineage>
</organism>
<gene>
    <name evidence="4" type="ORF">niasHT_004292</name>
</gene>
<sequence length="579" mass="62483">MAPGPSSAVEQKKSLFEAKCPSSPTRPQSPTALKRKNSSVEKSQNGATTLSNSNVTVAQYGEMGGEGPSNSEGIAVHGISKNPFTAPFASNFHRLSRIRLNMSRKLHPSNSVSSSSDAAAASSSHHQPNTLNVSIRHQSPHRHHQRHSGGRPRPGTPSSISLASNKAHGGCSSVAAVAVRTLSSSTTAADETDCFAGLPETVVDSDGASEGYEDEEDDDEMGSCPSHDSELRDIVRECLERPPDQRSAEDMTILIEFMDSLPTLAALPMTIKRQLSLKMVFAHVPNKGTVIMQNGERIDAWSVVVNGCVEHLHMDGKRTEYQVGDCFGAKPIAQPQLNDGEIRTMVNNCEFILVREEMENEGLIEIIMMPSISGRTFPRDMSTFFLVGDENVVGSEEVPSDSHFASRGGAGVKERPPSSSGSLRVSRSNPDISANSVHYPFALCSSAVSSVASHRHSSFSTNCGGGAARTNAAFGGIVQPLQMLKVYRVDQNFRYLPVLAETSAKQLMLMALQEFGLPVGENDGWWALYECSVSRDGVTKQGRLPDSAANLAERIGLNARLYLRDMRRSDESNLLPDGN</sequence>
<feature type="region of interest" description="Disordered" evidence="1">
    <location>
        <begin position="396"/>
        <end position="427"/>
    </location>
</feature>
<feature type="compositionally biased region" description="Low complexity" evidence="1">
    <location>
        <begin position="109"/>
        <end position="124"/>
    </location>
</feature>
<feature type="domain" description="Cyclic nucleotide-binding" evidence="2">
    <location>
        <begin position="263"/>
        <end position="328"/>
    </location>
</feature>
<name>A0ABD2LNI2_9BILA</name>
<feature type="compositionally biased region" description="Basic residues" evidence="1">
    <location>
        <begin position="138"/>
        <end position="150"/>
    </location>
</feature>
<dbReference type="InterPro" id="IPR000159">
    <property type="entry name" value="RA_dom"/>
</dbReference>
<feature type="region of interest" description="Disordered" evidence="1">
    <location>
        <begin position="106"/>
        <end position="166"/>
    </location>
</feature>
<dbReference type="SUPFAM" id="SSF51206">
    <property type="entry name" value="cAMP-binding domain-like"/>
    <property type="match status" value="1"/>
</dbReference>
<evidence type="ECO:0000313" key="5">
    <source>
        <dbReference type="Proteomes" id="UP001620626"/>
    </source>
</evidence>
<keyword evidence="5" id="KW-1185">Reference proteome</keyword>
<evidence type="ECO:0000256" key="1">
    <source>
        <dbReference type="SAM" id="MobiDB-lite"/>
    </source>
</evidence>
<dbReference type="SMART" id="SM00314">
    <property type="entry name" value="RA"/>
    <property type="match status" value="1"/>
</dbReference>
<dbReference type="AlphaFoldDB" id="A0ABD2LNI2"/>
<accession>A0ABD2LNI2</accession>
<dbReference type="Gene3D" id="2.60.120.10">
    <property type="entry name" value="Jelly Rolls"/>
    <property type="match status" value="1"/>
</dbReference>
<feature type="domain" description="Ras-associating" evidence="3">
    <location>
        <begin position="484"/>
        <end position="568"/>
    </location>
</feature>
<feature type="compositionally biased region" description="Polar residues" evidence="1">
    <location>
        <begin position="125"/>
        <end position="135"/>
    </location>
</feature>
<protein>
    <recommendedName>
        <fullName evidence="6">Cyclic nucleotide-binding domain-containing protein</fullName>
    </recommendedName>
</protein>
<feature type="compositionally biased region" description="Polar residues" evidence="1">
    <location>
        <begin position="40"/>
        <end position="54"/>
    </location>
</feature>
<dbReference type="PROSITE" id="PS50200">
    <property type="entry name" value="RA"/>
    <property type="match status" value="1"/>
</dbReference>
<feature type="compositionally biased region" description="Polar residues" evidence="1">
    <location>
        <begin position="22"/>
        <end position="31"/>
    </location>
</feature>
<comment type="caution">
    <text evidence="4">The sequence shown here is derived from an EMBL/GenBank/DDBJ whole genome shotgun (WGS) entry which is preliminary data.</text>
</comment>
<dbReference type="InterPro" id="IPR000595">
    <property type="entry name" value="cNMP-bd_dom"/>
</dbReference>
<feature type="region of interest" description="Disordered" evidence="1">
    <location>
        <begin position="201"/>
        <end position="228"/>
    </location>
</feature>
<dbReference type="PROSITE" id="PS50042">
    <property type="entry name" value="CNMP_BINDING_3"/>
    <property type="match status" value="1"/>
</dbReference>
<feature type="region of interest" description="Disordered" evidence="1">
    <location>
        <begin position="1"/>
        <end position="54"/>
    </location>
</feature>
<proteinExistence type="predicted"/>
<evidence type="ECO:0008006" key="6">
    <source>
        <dbReference type="Google" id="ProtNLM"/>
    </source>
</evidence>
<feature type="compositionally biased region" description="Low complexity" evidence="1">
    <location>
        <begin position="417"/>
        <end position="427"/>
    </location>
</feature>
<dbReference type="EMBL" id="JBICBT010000347">
    <property type="protein sequence ID" value="KAL3116791.1"/>
    <property type="molecule type" value="Genomic_DNA"/>
</dbReference>
<reference evidence="4 5" key="1">
    <citation type="submission" date="2024-10" db="EMBL/GenBank/DDBJ databases">
        <authorList>
            <person name="Kim D."/>
        </authorList>
    </citation>
    <scope>NUCLEOTIDE SEQUENCE [LARGE SCALE GENOMIC DNA]</scope>
    <source>
        <strain evidence="4">BH-2024</strain>
    </source>
</reference>
<dbReference type="InterPro" id="IPR014710">
    <property type="entry name" value="RmlC-like_jellyroll"/>
</dbReference>